<evidence type="ECO:0000256" key="1">
    <source>
        <dbReference type="ARBA" id="ARBA00004651"/>
    </source>
</evidence>
<dbReference type="EMBL" id="JARULN010000013">
    <property type="protein sequence ID" value="MDG5754783.1"/>
    <property type="molecule type" value="Genomic_DNA"/>
</dbReference>
<feature type="transmembrane region" description="Helical" evidence="7">
    <location>
        <begin position="68"/>
        <end position="89"/>
    </location>
</feature>
<comment type="caution">
    <text evidence="8">The sequence shown here is derived from an EMBL/GenBank/DDBJ whole genome shotgun (WGS) entry which is preliminary data.</text>
</comment>
<keyword evidence="9" id="KW-1185">Reference proteome</keyword>
<feature type="transmembrane region" description="Helical" evidence="7">
    <location>
        <begin position="363"/>
        <end position="381"/>
    </location>
</feature>
<dbReference type="InterPro" id="IPR036259">
    <property type="entry name" value="MFS_trans_sf"/>
</dbReference>
<accession>A0ABT6H6B9</accession>
<feature type="transmembrane region" description="Helical" evidence="7">
    <location>
        <begin position="276"/>
        <end position="293"/>
    </location>
</feature>
<feature type="transmembrane region" description="Helical" evidence="7">
    <location>
        <begin position="163"/>
        <end position="183"/>
    </location>
</feature>
<proteinExistence type="predicted"/>
<comment type="subcellular location">
    <subcellularLocation>
        <location evidence="1">Cell membrane</location>
        <topology evidence="1">Multi-pass membrane protein</topology>
    </subcellularLocation>
</comment>
<organism evidence="8 9">
    <name type="scientific">Ectobacillus antri</name>
    <dbReference type="NCBI Taxonomy" id="2486280"/>
    <lineage>
        <taxon>Bacteria</taxon>
        <taxon>Bacillati</taxon>
        <taxon>Bacillota</taxon>
        <taxon>Bacilli</taxon>
        <taxon>Bacillales</taxon>
        <taxon>Bacillaceae</taxon>
        <taxon>Ectobacillus</taxon>
    </lineage>
</organism>
<feature type="transmembrane region" description="Helical" evidence="7">
    <location>
        <begin position="7"/>
        <end position="29"/>
    </location>
</feature>
<evidence type="ECO:0000256" key="7">
    <source>
        <dbReference type="SAM" id="Phobius"/>
    </source>
</evidence>
<feature type="transmembrane region" description="Helical" evidence="7">
    <location>
        <begin position="204"/>
        <end position="225"/>
    </location>
</feature>
<reference evidence="8 9" key="1">
    <citation type="submission" date="2023-04" db="EMBL/GenBank/DDBJ databases">
        <title>Ectobacillus antri isolated from activated sludge.</title>
        <authorList>
            <person name="Yan P."/>
            <person name="Liu X."/>
        </authorList>
    </citation>
    <scope>NUCLEOTIDE SEQUENCE [LARGE SCALE GENOMIC DNA]</scope>
    <source>
        <strain evidence="8 9">C18H</strain>
    </source>
</reference>
<evidence type="ECO:0000313" key="9">
    <source>
        <dbReference type="Proteomes" id="UP001218246"/>
    </source>
</evidence>
<dbReference type="SUPFAM" id="SSF103473">
    <property type="entry name" value="MFS general substrate transporter"/>
    <property type="match status" value="1"/>
</dbReference>
<dbReference type="RefSeq" id="WP_278018453.1">
    <property type="nucleotide sequence ID" value="NZ_JARRRY010000013.1"/>
</dbReference>
<name>A0ABT6H6B9_9BACI</name>
<dbReference type="Pfam" id="PF05977">
    <property type="entry name" value="MFS_3"/>
    <property type="match status" value="1"/>
</dbReference>
<dbReference type="PANTHER" id="PTHR23513">
    <property type="entry name" value="INTEGRAL MEMBRANE EFFLUX PROTEIN-RELATED"/>
    <property type="match status" value="1"/>
</dbReference>
<dbReference type="Proteomes" id="UP001218246">
    <property type="component" value="Unassembled WGS sequence"/>
</dbReference>
<evidence type="ECO:0000256" key="4">
    <source>
        <dbReference type="ARBA" id="ARBA00022692"/>
    </source>
</evidence>
<dbReference type="InterPro" id="IPR010290">
    <property type="entry name" value="TM_effector"/>
</dbReference>
<keyword evidence="4 7" id="KW-0812">Transmembrane</keyword>
<protein>
    <submittedName>
        <fullName evidence="8">MFS transporter</fullName>
    </submittedName>
</protein>
<dbReference type="Gene3D" id="1.20.1250.20">
    <property type="entry name" value="MFS general substrate transporter like domains"/>
    <property type="match status" value="1"/>
</dbReference>
<evidence type="ECO:0000256" key="5">
    <source>
        <dbReference type="ARBA" id="ARBA00022989"/>
    </source>
</evidence>
<evidence type="ECO:0000256" key="6">
    <source>
        <dbReference type="ARBA" id="ARBA00023136"/>
    </source>
</evidence>
<feature type="transmembrane region" description="Helical" evidence="7">
    <location>
        <begin position="339"/>
        <end position="357"/>
    </location>
</feature>
<feature type="transmembrane region" description="Helical" evidence="7">
    <location>
        <begin position="299"/>
        <end position="318"/>
    </location>
</feature>
<keyword evidence="2" id="KW-0813">Transport</keyword>
<gene>
    <name evidence="8" type="ORF">P6P90_12490</name>
</gene>
<evidence type="ECO:0000256" key="3">
    <source>
        <dbReference type="ARBA" id="ARBA00022475"/>
    </source>
</evidence>
<sequence length="410" mass="44322">MKDKSILTAAFFSSFGSTMYFIVVAWILYELTSDATYTGLMVGFGFLPGVFMNLVFGVWADRANRKTLTILATGIILMSITALWGAMLLDVIKPWMLIAVHMSVQTFASLFRTAQQAFITEVYEKKEIPRIFSHQGSAVSVGGLVGTSFGGFALHWFSAGGAVGIVLGSFCITLLCLGMVSYEPKERAYQPASVFRDLTDGFRYIHRVPLMYSLLGLMFVGQLVVHTTAGMLSVYTSARLQGDAALYGILESAASLGAIVAGVTATFYLYKVKYHVPFFALLVTALGLLGMAVFKEPVIAFGCIFVIGLGTTWLRVLMQSVQQVATEPAFYGRMAATRQTINQTSVAIGAPVLGVIADGYGVQYSYAALLAPVLLLGLMSLRIAKRGDFSSVISSVLPKDSDQGYHKSMS</sequence>
<keyword evidence="3" id="KW-1003">Cell membrane</keyword>
<dbReference type="PANTHER" id="PTHR23513:SF6">
    <property type="entry name" value="MAJOR FACILITATOR SUPERFAMILY ASSOCIATED DOMAIN-CONTAINING PROTEIN"/>
    <property type="match status" value="1"/>
</dbReference>
<feature type="transmembrane region" description="Helical" evidence="7">
    <location>
        <begin position="35"/>
        <end position="56"/>
    </location>
</feature>
<evidence type="ECO:0000256" key="2">
    <source>
        <dbReference type="ARBA" id="ARBA00022448"/>
    </source>
</evidence>
<feature type="transmembrane region" description="Helical" evidence="7">
    <location>
        <begin position="245"/>
        <end position="269"/>
    </location>
</feature>
<keyword evidence="5 7" id="KW-1133">Transmembrane helix</keyword>
<dbReference type="CDD" id="cd06173">
    <property type="entry name" value="MFS_MefA_like"/>
    <property type="match status" value="1"/>
</dbReference>
<evidence type="ECO:0000313" key="8">
    <source>
        <dbReference type="EMBL" id="MDG5754783.1"/>
    </source>
</evidence>
<keyword evidence="6 7" id="KW-0472">Membrane</keyword>